<evidence type="ECO:0000313" key="4">
    <source>
        <dbReference type="EMBL" id="RAV14459.1"/>
    </source>
</evidence>
<comment type="caution">
    <text evidence="4">The sequence shown here is derived from an EMBL/GenBank/DDBJ whole genome shotgun (WGS) entry which is preliminary data.</text>
</comment>
<dbReference type="CDD" id="cd12797">
    <property type="entry name" value="M23_peptidase"/>
    <property type="match status" value="1"/>
</dbReference>
<dbReference type="PROSITE" id="PS51257">
    <property type="entry name" value="PROKAR_LIPOPROTEIN"/>
    <property type="match status" value="1"/>
</dbReference>
<dbReference type="EMBL" id="QMFB01000026">
    <property type="protein sequence ID" value="RAV14459.1"/>
    <property type="molecule type" value="Genomic_DNA"/>
</dbReference>
<dbReference type="GO" id="GO:0004222">
    <property type="term" value="F:metalloendopeptidase activity"/>
    <property type="evidence" value="ECO:0007669"/>
    <property type="project" value="TreeGrafter"/>
</dbReference>
<evidence type="ECO:0000313" key="5">
    <source>
        <dbReference type="Proteomes" id="UP000250369"/>
    </source>
</evidence>
<dbReference type="PANTHER" id="PTHR21666">
    <property type="entry name" value="PEPTIDASE-RELATED"/>
    <property type="match status" value="1"/>
</dbReference>
<dbReference type="SUPFAM" id="SSF53955">
    <property type="entry name" value="Lysozyme-like"/>
    <property type="match status" value="1"/>
</dbReference>
<feature type="chain" id="PRO_5038708485" evidence="2">
    <location>
        <begin position="32"/>
        <end position="348"/>
    </location>
</feature>
<evidence type="ECO:0000256" key="2">
    <source>
        <dbReference type="SAM" id="SignalP"/>
    </source>
</evidence>
<dbReference type="PANTHER" id="PTHR21666:SF289">
    <property type="entry name" value="L-ALA--D-GLU ENDOPEPTIDASE"/>
    <property type="match status" value="1"/>
</dbReference>
<keyword evidence="5" id="KW-1185">Reference proteome</keyword>
<protein>
    <submittedName>
        <fullName evidence="4">Peptidase M23</fullName>
    </submittedName>
</protein>
<feature type="signal peptide" evidence="2">
    <location>
        <begin position="1"/>
        <end position="31"/>
    </location>
</feature>
<dbReference type="InterPro" id="IPR050570">
    <property type="entry name" value="Cell_wall_metabolism_enzyme"/>
</dbReference>
<sequence>MKQMLLQCRIALSVIAVYTLIAACAACPALSAAPSAPANPAAKTLAERKDLFDKVSAITGIPWYNLAAIDQYERTMNLAKKRPIRDGALIAIYYPEAEWVGYLNPDHEDQNVRSIAFFGGRGKDGSGDGLANRNNDMDALYTMADYILSFGTNRDDFSIGLWEYYQNSRSVERIQQFSAIYAAFDSLDLSRHAFPLPLNAEYAYRSTWGASRGWGGFRIHEGTDLFANHGVPVRSTCYGIIEEMGWNPYGGWRIGIRDLNGTYHYFAHLSGFSKQVKTGDVLKPGQVIGWVGSSGYGKPGTQGKFPPHLHYGMYRDSGLAEWSFDPYPHLRRWEREEERAPIKSLKDK</sequence>
<feature type="domain" description="M23ase beta-sheet core" evidence="3">
    <location>
        <begin position="219"/>
        <end position="316"/>
    </location>
</feature>
<organism evidence="4 5">
    <name type="scientific">Paenibacillus contaminans</name>
    <dbReference type="NCBI Taxonomy" id="450362"/>
    <lineage>
        <taxon>Bacteria</taxon>
        <taxon>Bacillati</taxon>
        <taxon>Bacillota</taxon>
        <taxon>Bacilli</taxon>
        <taxon>Bacillales</taxon>
        <taxon>Paenibacillaceae</taxon>
        <taxon>Paenibacillus</taxon>
    </lineage>
</organism>
<accession>A0A329M2X8</accession>
<dbReference type="SUPFAM" id="SSF51261">
    <property type="entry name" value="Duplicated hybrid motif"/>
    <property type="match status" value="1"/>
</dbReference>
<keyword evidence="1 2" id="KW-0732">Signal</keyword>
<proteinExistence type="predicted"/>
<evidence type="ECO:0000256" key="1">
    <source>
        <dbReference type="ARBA" id="ARBA00022729"/>
    </source>
</evidence>
<dbReference type="InterPro" id="IPR023346">
    <property type="entry name" value="Lysozyme-like_dom_sf"/>
</dbReference>
<gene>
    <name evidence="4" type="ORF">DQG23_31725</name>
</gene>
<evidence type="ECO:0000259" key="3">
    <source>
        <dbReference type="Pfam" id="PF01551"/>
    </source>
</evidence>
<dbReference type="Pfam" id="PF01551">
    <property type="entry name" value="Peptidase_M23"/>
    <property type="match status" value="1"/>
</dbReference>
<dbReference type="InterPro" id="IPR011055">
    <property type="entry name" value="Dup_hybrid_motif"/>
</dbReference>
<name>A0A329M2X8_9BACL</name>
<dbReference type="OrthoDB" id="9810477at2"/>
<reference evidence="4 5" key="1">
    <citation type="journal article" date="2009" name="Int. J. Syst. Evol. Microbiol.">
        <title>Paenibacillus contaminans sp. nov., isolated from a contaminated laboratory plate.</title>
        <authorList>
            <person name="Chou J.H."/>
            <person name="Lee J.H."/>
            <person name="Lin M.C."/>
            <person name="Chang P.S."/>
            <person name="Arun A.B."/>
            <person name="Young C.C."/>
            <person name="Chen W.M."/>
        </authorList>
    </citation>
    <scope>NUCLEOTIDE SEQUENCE [LARGE SCALE GENOMIC DNA]</scope>
    <source>
        <strain evidence="4 5">CKOBP-6</strain>
    </source>
</reference>
<dbReference type="Proteomes" id="UP000250369">
    <property type="component" value="Unassembled WGS sequence"/>
</dbReference>
<dbReference type="Gene3D" id="2.70.70.10">
    <property type="entry name" value="Glucose Permease (Domain IIA)"/>
    <property type="match status" value="1"/>
</dbReference>
<dbReference type="InterPro" id="IPR016047">
    <property type="entry name" value="M23ase_b-sheet_dom"/>
</dbReference>
<dbReference type="AlphaFoldDB" id="A0A329M2X8"/>